<protein>
    <recommendedName>
        <fullName evidence="1">Terminase small subunit actinomycetes phage-type domain-containing protein</fullName>
    </recommendedName>
</protein>
<keyword evidence="3" id="KW-1185">Reference proteome</keyword>
<proteinExistence type="predicted"/>
<comment type="caution">
    <text evidence="2">The sequence shown here is derived from an EMBL/GenBank/DDBJ whole genome shotgun (WGS) entry which is preliminary data.</text>
</comment>
<dbReference type="EMBL" id="JAANOU010000001">
    <property type="protein sequence ID" value="NIH81699.1"/>
    <property type="molecule type" value="Genomic_DNA"/>
</dbReference>
<dbReference type="InterPro" id="IPR057630">
    <property type="entry name" value="Terminase_6"/>
</dbReference>
<reference evidence="2 3" key="1">
    <citation type="submission" date="2020-03" db="EMBL/GenBank/DDBJ databases">
        <title>Sequencing the genomes of 1000 actinobacteria strains.</title>
        <authorList>
            <person name="Klenk H.-P."/>
        </authorList>
    </citation>
    <scope>NUCLEOTIDE SEQUENCE [LARGE SCALE GENOMIC DNA]</scope>
    <source>
        <strain evidence="2 3">DSM 45668</strain>
    </source>
</reference>
<sequence length="135" mass="13884">MASESAGLRSADRLLLPAITASLGKLELSEEDQALSRLAETYARQIDQAAGAAAHADRVLRAVDQAEDPDLYEQVAALKAKLAERTAVSDLGPKLLAALDALGASPKARAAAAKGGGVRGQRGGKLAAIRESRAV</sequence>
<accession>A0ABX0SZ78</accession>
<evidence type="ECO:0000313" key="3">
    <source>
        <dbReference type="Proteomes" id="UP000754495"/>
    </source>
</evidence>
<organism evidence="2 3">
    <name type="scientific">Amycolatopsis viridis</name>
    <dbReference type="NCBI Taxonomy" id="185678"/>
    <lineage>
        <taxon>Bacteria</taxon>
        <taxon>Bacillati</taxon>
        <taxon>Actinomycetota</taxon>
        <taxon>Actinomycetes</taxon>
        <taxon>Pseudonocardiales</taxon>
        <taxon>Pseudonocardiaceae</taxon>
        <taxon>Amycolatopsis</taxon>
    </lineage>
</organism>
<feature type="domain" description="Terminase small subunit actinomycetes phage-type" evidence="1">
    <location>
        <begin position="28"/>
        <end position="134"/>
    </location>
</feature>
<evidence type="ECO:0000259" key="1">
    <source>
        <dbReference type="Pfam" id="PF23931"/>
    </source>
</evidence>
<name>A0ABX0SZ78_9PSEU</name>
<gene>
    <name evidence="2" type="ORF">FHX46_004229</name>
</gene>
<dbReference type="Proteomes" id="UP000754495">
    <property type="component" value="Unassembled WGS sequence"/>
</dbReference>
<dbReference type="Pfam" id="PF23931">
    <property type="entry name" value="Terminase_6"/>
    <property type="match status" value="1"/>
</dbReference>
<dbReference type="RefSeq" id="WP_167117833.1">
    <property type="nucleotide sequence ID" value="NZ_JAANOU010000001.1"/>
</dbReference>
<evidence type="ECO:0000313" key="2">
    <source>
        <dbReference type="EMBL" id="NIH81699.1"/>
    </source>
</evidence>